<evidence type="ECO:0000313" key="1">
    <source>
        <dbReference type="EMBL" id="SFK15570.1"/>
    </source>
</evidence>
<dbReference type="OrthoDB" id="9778019at2"/>
<dbReference type="Proteomes" id="UP000198635">
    <property type="component" value="Unassembled WGS sequence"/>
</dbReference>
<proteinExistence type="predicted"/>
<dbReference type="Pfam" id="PF13419">
    <property type="entry name" value="HAD_2"/>
    <property type="match status" value="1"/>
</dbReference>
<dbReference type="STRING" id="52560.SAMN04488082_11587"/>
<reference evidence="2" key="1">
    <citation type="submission" date="2016-10" db="EMBL/GenBank/DDBJ databases">
        <authorList>
            <person name="Varghese N."/>
            <person name="Submissions S."/>
        </authorList>
    </citation>
    <scope>NUCLEOTIDE SEQUENCE [LARGE SCALE GENOMIC DNA]</scope>
    <source>
        <strain evidence="2">DSM 5918</strain>
    </source>
</reference>
<dbReference type="Gene3D" id="1.10.150.730">
    <property type="match status" value="1"/>
</dbReference>
<dbReference type="Gene3D" id="3.40.50.1000">
    <property type="entry name" value="HAD superfamily/HAD-like"/>
    <property type="match status" value="1"/>
</dbReference>
<gene>
    <name evidence="1" type="ORF">SAMN04488082_11587</name>
</gene>
<dbReference type="InterPro" id="IPR041492">
    <property type="entry name" value="HAD_2"/>
</dbReference>
<name>A0A1I3X7L0_9BACT</name>
<protein>
    <submittedName>
        <fullName evidence="1">Phosphoglycolate phosphatase, HAD superfamily</fullName>
    </submittedName>
</protein>
<evidence type="ECO:0000313" key="2">
    <source>
        <dbReference type="Proteomes" id="UP000198635"/>
    </source>
</evidence>
<dbReference type="EMBL" id="FORX01000015">
    <property type="protein sequence ID" value="SFK15570.1"/>
    <property type="molecule type" value="Genomic_DNA"/>
</dbReference>
<accession>A0A1I3X7L0</accession>
<keyword evidence="2" id="KW-1185">Reference proteome</keyword>
<organism evidence="1 2">
    <name type="scientific">Desulfomicrobium apsheronum</name>
    <dbReference type="NCBI Taxonomy" id="52560"/>
    <lineage>
        <taxon>Bacteria</taxon>
        <taxon>Pseudomonadati</taxon>
        <taxon>Thermodesulfobacteriota</taxon>
        <taxon>Desulfovibrionia</taxon>
        <taxon>Desulfovibrionales</taxon>
        <taxon>Desulfomicrobiaceae</taxon>
        <taxon>Desulfomicrobium</taxon>
    </lineage>
</organism>
<dbReference type="SUPFAM" id="SSF56784">
    <property type="entry name" value="HAD-like"/>
    <property type="match status" value="1"/>
</dbReference>
<dbReference type="RefSeq" id="WP_092376913.1">
    <property type="nucleotide sequence ID" value="NZ_FORX01000015.1"/>
</dbReference>
<dbReference type="AlphaFoldDB" id="A0A1I3X7L0"/>
<dbReference type="InterPro" id="IPR023214">
    <property type="entry name" value="HAD_sf"/>
</dbReference>
<sequence>MNKNNNIPNHLLNKFLEKIKNDDVIFFDLDGTIVETNYANYLSYKEAINTIYKKNQNIEYNPSERLTRNSLHKLLGKISPFEYNKIIQYKDNNYFKYTSFTNLNKIITDTLISLSKKNKTLLVSKCKQSRVLSTLEYYNLTNYFTKIFTHENIEISNNSNKFEIAIAELNIIPSTIILFENEETEIIQAISSGIPNHNIWRV</sequence>
<dbReference type="InterPro" id="IPR036412">
    <property type="entry name" value="HAD-like_sf"/>
</dbReference>